<accession>A0A1H8H045</accession>
<dbReference type="PROSITE" id="PS51626">
    <property type="entry name" value="SAM_MT_TRM1"/>
    <property type="match status" value="1"/>
</dbReference>
<evidence type="ECO:0000256" key="2">
    <source>
        <dbReference type="ARBA" id="ARBA00022603"/>
    </source>
</evidence>
<dbReference type="EC" id="2.1.1.216" evidence="7 8"/>
<feature type="binding site" evidence="8">
    <location>
        <position position="219"/>
    </location>
    <ligand>
        <name>S-adenosyl-L-methionine</name>
        <dbReference type="ChEBI" id="CHEBI:59789"/>
    </ligand>
</feature>
<comment type="function">
    <text evidence="8">Dimethylates a single guanine residue at position 26 of a number of tRNAs using S-adenosyl-L-methionine as donor of the methyl groups.</text>
</comment>
<evidence type="ECO:0000256" key="10">
    <source>
        <dbReference type="SAM" id="MobiDB-lite"/>
    </source>
</evidence>
<evidence type="ECO:0000256" key="7">
    <source>
        <dbReference type="ARBA" id="ARBA00039099"/>
    </source>
</evidence>
<feature type="binding site" evidence="8">
    <location>
        <position position="409"/>
    </location>
    <ligand>
        <name>Zn(2+)</name>
        <dbReference type="ChEBI" id="CHEBI:29105"/>
    </ligand>
</feature>
<dbReference type="HAMAP" id="MF_00290">
    <property type="entry name" value="tRNA_dimethyltr_TRM1"/>
    <property type="match status" value="1"/>
</dbReference>
<dbReference type="PANTHER" id="PTHR10631">
    <property type="entry name" value="N 2 ,N 2 -DIMETHYLGUANOSINE TRNA METHYLTRANSFERASE"/>
    <property type="match status" value="1"/>
</dbReference>
<feature type="binding site" evidence="8">
    <location>
        <position position="260"/>
    </location>
    <ligand>
        <name>S-adenosyl-L-methionine</name>
        <dbReference type="ChEBI" id="CHEBI:59789"/>
    </ligand>
</feature>
<dbReference type="InterPro" id="IPR002905">
    <property type="entry name" value="Trm1"/>
</dbReference>
<dbReference type="GO" id="GO:0046872">
    <property type="term" value="F:metal ion binding"/>
    <property type="evidence" value="ECO:0007669"/>
    <property type="project" value="UniProtKB-KW"/>
</dbReference>
<dbReference type="InterPro" id="IPR042296">
    <property type="entry name" value="tRNA_met_Trm1_C"/>
</dbReference>
<evidence type="ECO:0000256" key="4">
    <source>
        <dbReference type="ARBA" id="ARBA00022691"/>
    </source>
</evidence>
<evidence type="ECO:0000256" key="6">
    <source>
        <dbReference type="ARBA" id="ARBA00022884"/>
    </source>
</evidence>
<name>A0A1H8H045_9EURY</name>
<dbReference type="EMBL" id="FOCX01000003">
    <property type="protein sequence ID" value="SEN49606.1"/>
    <property type="molecule type" value="Genomic_DNA"/>
</dbReference>
<reference evidence="12" key="1">
    <citation type="submission" date="2016-10" db="EMBL/GenBank/DDBJ databases">
        <authorList>
            <person name="Varghese N."/>
            <person name="Submissions S."/>
        </authorList>
    </citation>
    <scope>NUCLEOTIDE SEQUENCE [LARGE SCALE GENOMIC DNA]</scope>
    <source>
        <strain evidence="12">IBRC-M 10043</strain>
    </source>
</reference>
<comment type="catalytic activity">
    <reaction evidence="8">
        <text>guanosine(26) in tRNA + 2 S-adenosyl-L-methionine = N(2)-dimethylguanosine(26) in tRNA + 2 S-adenosyl-L-homocysteine + 2 H(+)</text>
        <dbReference type="Rhea" id="RHEA:43140"/>
        <dbReference type="Rhea" id="RHEA-COMP:10359"/>
        <dbReference type="Rhea" id="RHEA-COMP:10360"/>
        <dbReference type="ChEBI" id="CHEBI:15378"/>
        <dbReference type="ChEBI" id="CHEBI:57856"/>
        <dbReference type="ChEBI" id="CHEBI:59789"/>
        <dbReference type="ChEBI" id="CHEBI:74269"/>
        <dbReference type="ChEBI" id="CHEBI:74513"/>
        <dbReference type="EC" id="2.1.1.216"/>
    </reaction>
</comment>
<evidence type="ECO:0000256" key="3">
    <source>
        <dbReference type="ARBA" id="ARBA00022679"/>
    </source>
</evidence>
<keyword evidence="6 8" id="KW-0694">RNA-binding</keyword>
<dbReference type="Gene3D" id="3.30.56.70">
    <property type="entry name" value="N2,N2-dimethylguanosine tRNA methyltransferase, C-terminal domain"/>
    <property type="match status" value="1"/>
</dbReference>
<keyword evidence="2 8" id="KW-0489">Methyltransferase</keyword>
<dbReference type="Proteomes" id="UP000198775">
    <property type="component" value="Unassembled WGS sequence"/>
</dbReference>
<feature type="region of interest" description="Disordered" evidence="10">
    <location>
        <begin position="117"/>
        <end position="137"/>
    </location>
</feature>
<keyword evidence="4 8" id="KW-0949">S-adenosyl-L-methionine</keyword>
<dbReference type="SUPFAM" id="SSF53335">
    <property type="entry name" value="S-adenosyl-L-methionine-dependent methyltransferases"/>
    <property type="match status" value="1"/>
</dbReference>
<feature type="binding site" evidence="8">
    <location>
        <position position="412"/>
    </location>
    <ligand>
        <name>Zn(2+)</name>
        <dbReference type="ChEBI" id="CHEBI:29105"/>
    </ligand>
</feature>
<feature type="binding site" evidence="8">
    <location>
        <position position="185"/>
    </location>
    <ligand>
        <name>S-adenosyl-L-methionine</name>
        <dbReference type="ChEBI" id="CHEBI:59789"/>
    </ligand>
</feature>
<dbReference type="InterPro" id="IPR029063">
    <property type="entry name" value="SAM-dependent_MTases_sf"/>
</dbReference>
<keyword evidence="5 8" id="KW-0819">tRNA processing</keyword>
<dbReference type="NCBIfam" id="NF003327">
    <property type="entry name" value="PRK04338.1-1"/>
    <property type="match status" value="1"/>
</dbReference>
<comment type="similarity">
    <text evidence="8 9">Belongs to the class I-like SAM-binding methyltransferase superfamily. Trm1 family.</text>
</comment>
<feature type="binding site" evidence="8">
    <location>
        <position position="234"/>
    </location>
    <ligand>
        <name>S-adenosyl-L-methionine</name>
        <dbReference type="ChEBI" id="CHEBI:59789"/>
    </ligand>
</feature>
<keyword evidence="1 8" id="KW-0820">tRNA-binding</keyword>
<feature type="binding site" evidence="8">
    <location>
        <position position="389"/>
    </location>
    <ligand>
        <name>Zn(2+)</name>
        <dbReference type="ChEBI" id="CHEBI:29105"/>
    </ligand>
</feature>
<evidence type="ECO:0000313" key="11">
    <source>
        <dbReference type="EMBL" id="SEN49606.1"/>
    </source>
</evidence>
<evidence type="ECO:0000313" key="12">
    <source>
        <dbReference type="Proteomes" id="UP000198775"/>
    </source>
</evidence>
<organism evidence="11 12">
    <name type="scientific">Halorientalis persicus</name>
    <dbReference type="NCBI Taxonomy" id="1367881"/>
    <lineage>
        <taxon>Archaea</taxon>
        <taxon>Methanobacteriati</taxon>
        <taxon>Methanobacteriota</taxon>
        <taxon>Stenosarchaea group</taxon>
        <taxon>Halobacteria</taxon>
        <taxon>Halobacteriales</taxon>
        <taxon>Haloarculaceae</taxon>
        <taxon>Halorientalis</taxon>
    </lineage>
</organism>
<dbReference type="CDD" id="cd02440">
    <property type="entry name" value="AdoMet_MTases"/>
    <property type="match status" value="1"/>
</dbReference>
<dbReference type="GO" id="GO:0002940">
    <property type="term" value="P:tRNA N2-guanine methylation"/>
    <property type="evidence" value="ECO:0007669"/>
    <property type="project" value="TreeGrafter"/>
</dbReference>
<keyword evidence="8" id="KW-0862">Zinc</keyword>
<dbReference type="NCBIfam" id="TIGR00308">
    <property type="entry name" value="TRM1"/>
    <property type="match status" value="1"/>
</dbReference>
<dbReference type="Pfam" id="PF02005">
    <property type="entry name" value="TRM"/>
    <property type="match status" value="1"/>
</dbReference>
<keyword evidence="3 8" id="KW-0808">Transferase</keyword>
<proteinExistence type="inferred from homology"/>
<protein>
    <recommendedName>
        <fullName evidence="7 8">tRNA (guanine(26)-N(2))-dimethyltransferase</fullName>
        <ecNumber evidence="7 8">2.1.1.216</ecNumber>
    </recommendedName>
    <alternativeName>
        <fullName evidence="8">tRNA 2,2-dimethylguanosine-26 methyltransferase</fullName>
    </alternativeName>
    <alternativeName>
        <fullName evidence="8">tRNA(guanine-26,N(2)-N(2)) methyltransferase</fullName>
    </alternativeName>
    <alternativeName>
        <fullName evidence="8">tRNA(m(2,2)G26)dimethyltransferase</fullName>
    </alternativeName>
</protein>
<keyword evidence="8" id="KW-0479">Metal-binding</keyword>
<dbReference type="GO" id="GO:0000049">
    <property type="term" value="F:tRNA binding"/>
    <property type="evidence" value="ECO:0007669"/>
    <property type="project" value="UniProtKB-UniRule"/>
</dbReference>
<keyword evidence="12" id="KW-1185">Reference proteome</keyword>
<evidence type="ECO:0000256" key="8">
    <source>
        <dbReference type="HAMAP-Rule" id="MF_00290"/>
    </source>
</evidence>
<dbReference type="PANTHER" id="PTHR10631:SF3">
    <property type="entry name" value="TRNA (GUANINE(26)-N(2))-DIMETHYLTRANSFERASE"/>
    <property type="match status" value="1"/>
</dbReference>
<evidence type="ECO:0000256" key="9">
    <source>
        <dbReference type="PROSITE-ProRule" id="PRU00958"/>
    </source>
</evidence>
<gene>
    <name evidence="8" type="primary">trm1</name>
    <name evidence="11" type="ORF">SAMN05216388_1003252</name>
</gene>
<evidence type="ECO:0000256" key="1">
    <source>
        <dbReference type="ARBA" id="ARBA00022555"/>
    </source>
</evidence>
<feature type="binding site" evidence="8">
    <location>
        <position position="261"/>
    </location>
    <ligand>
        <name>S-adenosyl-L-methionine</name>
        <dbReference type="ChEBI" id="CHEBI:59789"/>
    </ligand>
</feature>
<feature type="binding site" evidence="8">
    <location>
        <position position="392"/>
    </location>
    <ligand>
        <name>Zn(2+)</name>
        <dbReference type="ChEBI" id="CHEBI:29105"/>
    </ligand>
</feature>
<dbReference type="AlphaFoldDB" id="A0A1H8H045"/>
<dbReference type="GO" id="GO:0160104">
    <property type="term" value="F:tRNA (guanine(26)-N2)-dimethyltransferase activity"/>
    <property type="evidence" value="ECO:0007669"/>
    <property type="project" value="UniProtKB-UniRule"/>
</dbReference>
<sequence length="521" mass="56437">MVVDLVDSLGDPDGQGVPAQLRGVVGIEVVLRVGAVATAGLDDVLVLVADDDGKIAVLLDTVFADGFDGALAALAVERDDTVDALRSEFAGGSQVGHPVVDRCHGPEIVVDRQNRFDAGDGERPRMRERRGWPTPAETERIPFRPRVRIGGMRIEEGSIEVEVPGEATDGKEGEVFYNPEMELNRDLTVATLRAYREREGGDGGEPTTYLDATAASGIRGVRAAADGWTATTCDVDPDAVELAAENFERNGLDGETVHDDANVLMHQQRFDVVDVDPFGTPIPFADAAVRSAQGLLCVTATDTAPLCGAHFESGVRKYGAVPRNTEYHAEMGLRVLVSALVRTAAKFDVAARPVFSHVTDHYARTYLDVEQGARAANALLDELGHVDHCQHCLYREHERGLLADPREACPNCGHHLQTAGPIWLGDPHDPEFVAAVREQVTDEFGTADRARDLLSTIEGELSTPTHYDQHRLYKRWNESAVGMDDFLAALREAGYEASRSHYGGTTFKTTADVADIEAALH</sequence>
<dbReference type="Gene3D" id="3.40.50.150">
    <property type="entry name" value="Vaccinia Virus protein VP39"/>
    <property type="match status" value="1"/>
</dbReference>
<evidence type="ECO:0000256" key="5">
    <source>
        <dbReference type="ARBA" id="ARBA00022694"/>
    </source>
</evidence>
<dbReference type="InterPro" id="IPR022923">
    <property type="entry name" value="TRM1_arc_bac"/>
</dbReference>